<evidence type="ECO:0000313" key="3">
    <source>
        <dbReference type="Proteomes" id="UP000050525"/>
    </source>
</evidence>
<proteinExistence type="predicted"/>
<protein>
    <submittedName>
        <fullName evidence="2">Uncharacterized protein</fullName>
    </submittedName>
</protein>
<dbReference type="EMBL" id="AKHW03000533">
    <property type="protein sequence ID" value="KYO46178.1"/>
    <property type="molecule type" value="Genomic_DNA"/>
</dbReference>
<dbReference type="Proteomes" id="UP000050525">
    <property type="component" value="Unassembled WGS sequence"/>
</dbReference>
<reference evidence="2 3" key="1">
    <citation type="journal article" date="2012" name="Genome Biol.">
        <title>Sequencing three crocodilian genomes to illuminate the evolution of archosaurs and amniotes.</title>
        <authorList>
            <person name="St John J.A."/>
            <person name="Braun E.L."/>
            <person name="Isberg S.R."/>
            <person name="Miles L.G."/>
            <person name="Chong A.Y."/>
            <person name="Gongora J."/>
            <person name="Dalzell P."/>
            <person name="Moran C."/>
            <person name="Bed'hom B."/>
            <person name="Abzhanov A."/>
            <person name="Burgess S.C."/>
            <person name="Cooksey A.M."/>
            <person name="Castoe T.A."/>
            <person name="Crawford N.G."/>
            <person name="Densmore L.D."/>
            <person name="Drew J.C."/>
            <person name="Edwards S.V."/>
            <person name="Faircloth B.C."/>
            <person name="Fujita M.K."/>
            <person name="Greenwold M.J."/>
            <person name="Hoffmann F.G."/>
            <person name="Howard J.M."/>
            <person name="Iguchi T."/>
            <person name="Janes D.E."/>
            <person name="Khan S.Y."/>
            <person name="Kohno S."/>
            <person name="de Koning A.J."/>
            <person name="Lance S.L."/>
            <person name="McCarthy F.M."/>
            <person name="McCormack J.E."/>
            <person name="Merchant M.E."/>
            <person name="Peterson D.G."/>
            <person name="Pollock D.D."/>
            <person name="Pourmand N."/>
            <person name="Raney B.J."/>
            <person name="Roessler K.A."/>
            <person name="Sanford J.R."/>
            <person name="Sawyer R.H."/>
            <person name="Schmidt C.J."/>
            <person name="Triplett E.W."/>
            <person name="Tuberville T.D."/>
            <person name="Venegas-Anaya M."/>
            <person name="Howard J.T."/>
            <person name="Jarvis E.D."/>
            <person name="Guillette L.J.Jr."/>
            <person name="Glenn T.C."/>
            <person name="Green R.E."/>
            <person name="Ray D.A."/>
        </authorList>
    </citation>
    <scope>NUCLEOTIDE SEQUENCE [LARGE SCALE GENOMIC DNA]</scope>
    <source>
        <strain evidence="2">KSC_2009_1</strain>
    </source>
</reference>
<keyword evidence="3" id="KW-1185">Reference proteome</keyword>
<feature type="region of interest" description="Disordered" evidence="1">
    <location>
        <begin position="86"/>
        <end position="112"/>
    </location>
</feature>
<accession>A0A151PAV5</accession>
<organism evidence="2 3">
    <name type="scientific">Alligator mississippiensis</name>
    <name type="common">American alligator</name>
    <dbReference type="NCBI Taxonomy" id="8496"/>
    <lineage>
        <taxon>Eukaryota</taxon>
        <taxon>Metazoa</taxon>
        <taxon>Chordata</taxon>
        <taxon>Craniata</taxon>
        <taxon>Vertebrata</taxon>
        <taxon>Euteleostomi</taxon>
        <taxon>Archelosauria</taxon>
        <taxon>Archosauria</taxon>
        <taxon>Crocodylia</taxon>
        <taxon>Alligatoridae</taxon>
        <taxon>Alligatorinae</taxon>
        <taxon>Alligator</taxon>
    </lineage>
</organism>
<name>A0A151PAV5_ALLMI</name>
<comment type="caution">
    <text evidence="2">The sequence shown here is derived from an EMBL/GenBank/DDBJ whole genome shotgun (WGS) entry which is preliminary data.</text>
</comment>
<evidence type="ECO:0000313" key="2">
    <source>
        <dbReference type="EMBL" id="KYO46178.1"/>
    </source>
</evidence>
<gene>
    <name evidence="2" type="ORF">Y1Q_0021726</name>
</gene>
<sequence length="112" mass="12170">MHAYMASIQPGRVVGATPAAEYRFIALSQGVSACAFAAQEVTAHGEYGRSSLLCGAGSWTEASCWNARKPETTVIAATIGRMTILQARGRQGTSRERRFNPQPLRKERKKDA</sequence>
<dbReference type="AlphaFoldDB" id="A0A151PAV5"/>
<evidence type="ECO:0000256" key="1">
    <source>
        <dbReference type="SAM" id="MobiDB-lite"/>
    </source>
</evidence>